<keyword evidence="5" id="KW-0489">Methyltransferase</keyword>
<feature type="domain" description="Methyltransferase type 11" evidence="9">
    <location>
        <begin position="54"/>
        <end position="120"/>
    </location>
</feature>
<dbReference type="Gene3D" id="3.40.50.150">
    <property type="entry name" value="Vaccinia Virus protein VP39"/>
    <property type="match status" value="1"/>
</dbReference>
<evidence type="ECO:0000256" key="3">
    <source>
        <dbReference type="ARBA" id="ARBA00005547"/>
    </source>
</evidence>
<dbReference type="Pfam" id="PF12589">
    <property type="entry name" value="WBS_methylT"/>
    <property type="match status" value="1"/>
</dbReference>
<evidence type="ECO:0000256" key="4">
    <source>
        <dbReference type="ARBA" id="ARBA00022490"/>
    </source>
</evidence>
<evidence type="ECO:0000259" key="10">
    <source>
        <dbReference type="Pfam" id="PF12589"/>
    </source>
</evidence>
<dbReference type="GO" id="GO:0005730">
    <property type="term" value="C:nucleolus"/>
    <property type="evidence" value="ECO:0007669"/>
    <property type="project" value="TreeGrafter"/>
</dbReference>
<dbReference type="PANTHER" id="PTHR12734:SF0">
    <property type="entry name" value="18S RRNA (GUANINE-N(7))-METHYLTRANSFERASE-RELATED"/>
    <property type="match status" value="1"/>
</dbReference>
<feature type="domain" description="18S rRNA (guanine(1575)-N(7))-methyltransferase Bud23 C-terminal" evidence="10">
    <location>
        <begin position="218"/>
        <end position="282"/>
    </location>
</feature>
<comment type="similarity">
    <text evidence="3">Belongs to the class I-like SAM-binding methyltransferase superfamily. BUD23/WBSCR22 family.</text>
</comment>
<evidence type="ECO:0000256" key="6">
    <source>
        <dbReference type="ARBA" id="ARBA00022679"/>
    </source>
</evidence>
<dbReference type="OrthoDB" id="2877at2759"/>
<evidence type="ECO:0000256" key="8">
    <source>
        <dbReference type="ARBA" id="ARBA00023242"/>
    </source>
</evidence>
<organism evidence="11 12">
    <name type="scientific">Kingdonia uniflora</name>
    <dbReference type="NCBI Taxonomy" id="39325"/>
    <lineage>
        <taxon>Eukaryota</taxon>
        <taxon>Viridiplantae</taxon>
        <taxon>Streptophyta</taxon>
        <taxon>Embryophyta</taxon>
        <taxon>Tracheophyta</taxon>
        <taxon>Spermatophyta</taxon>
        <taxon>Magnoliopsida</taxon>
        <taxon>Ranunculales</taxon>
        <taxon>Circaeasteraceae</taxon>
        <taxon>Kingdonia</taxon>
    </lineage>
</organism>
<dbReference type="InterPro" id="IPR029063">
    <property type="entry name" value="SAM-dependent_MTases_sf"/>
</dbReference>
<dbReference type="InterPro" id="IPR013216">
    <property type="entry name" value="Methyltransf_11"/>
</dbReference>
<dbReference type="GO" id="GO:0016435">
    <property type="term" value="F:rRNA (guanine) methyltransferase activity"/>
    <property type="evidence" value="ECO:0007669"/>
    <property type="project" value="InterPro"/>
</dbReference>
<comment type="subcellular location">
    <subcellularLocation>
        <location evidence="2">Cytoplasm</location>
    </subcellularLocation>
    <subcellularLocation>
        <location evidence="1">Nucleus</location>
    </subcellularLocation>
</comment>
<evidence type="ECO:0000256" key="7">
    <source>
        <dbReference type="ARBA" id="ARBA00022691"/>
    </source>
</evidence>
<keyword evidence="12" id="KW-1185">Reference proteome</keyword>
<dbReference type="PANTHER" id="PTHR12734">
    <property type="entry name" value="METHYLTRANSFERASE-RELATED"/>
    <property type="match status" value="1"/>
</dbReference>
<keyword evidence="6" id="KW-0808">Transferase</keyword>
<evidence type="ECO:0000259" key="9">
    <source>
        <dbReference type="Pfam" id="PF08241"/>
    </source>
</evidence>
<proteinExistence type="inferred from homology"/>
<evidence type="ECO:0000256" key="5">
    <source>
        <dbReference type="ARBA" id="ARBA00022603"/>
    </source>
</evidence>
<dbReference type="InterPro" id="IPR022238">
    <property type="entry name" value="Bud23_C"/>
</dbReference>
<gene>
    <name evidence="11" type="ORF">GIB67_003580</name>
</gene>
<accession>A0A7J7MF18</accession>
<dbReference type="Pfam" id="PF08241">
    <property type="entry name" value="Methyltransf_11"/>
    <property type="match status" value="1"/>
</dbReference>
<name>A0A7J7MF18_9MAGN</name>
<dbReference type="SUPFAM" id="SSF53335">
    <property type="entry name" value="S-adenosyl-L-methionine-dependent methyltransferases"/>
    <property type="match status" value="1"/>
</dbReference>
<keyword evidence="7" id="KW-0949">S-adenosyl-L-methionine</keyword>
<dbReference type="GO" id="GO:0070476">
    <property type="term" value="P:rRNA (guanine-N7)-methylation"/>
    <property type="evidence" value="ECO:0007669"/>
    <property type="project" value="InterPro"/>
</dbReference>
<protein>
    <submittedName>
        <fullName evidence="11">Uncharacterized protein</fullName>
    </submittedName>
</protein>
<dbReference type="EMBL" id="JACGCM010001564">
    <property type="protein sequence ID" value="KAF6153390.1"/>
    <property type="molecule type" value="Genomic_DNA"/>
</dbReference>
<evidence type="ECO:0000313" key="11">
    <source>
        <dbReference type="EMBL" id="KAF6153390.1"/>
    </source>
</evidence>
<keyword evidence="4" id="KW-0963">Cytoplasm</keyword>
<reference evidence="11 12" key="1">
    <citation type="journal article" date="2020" name="IScience">
        <title>Genome Sequencing of the Endangered Kingdonia uniflora (Circaeasteraceae, Ranunculales) Reveals Potential Mechanisms of Evolutionary Specialization.</title>
        <authorList>
            <person name="Sun Y."/>
            <person name="Deng T."/>
            <person name="Zhang A."/>
            <person name="Moore M.J."/>
            <person name="Landis J.B."/>
            <person name="Lin N."/>
            <person name="Zhang H."/>
            <person name="Zhang X."/>
            <person name="Huang J."/>
            <person name="Zhang X."/>
            <person name="Sun H."/>
            <person name="Wang H."/>
        </authorList>
    </citation>
    <scope>NUCLEOTIDE SEQUENCE [LARGE SCALE GENOMIC DNA]</scope>
    <source>
        <strain evidence="11">TB1705</strain>
        <tissue evidence="11">Leaf</tissue>
    </source>
</reference>
<sequence length="287" mass="32132">MSSRPEFQAPPGIYYNDLEAQKYTSSSLMVQTQLSERALELLGLPHHGLPRLLLIGCGSGLSGETLSENGQQWIGLDISSLMLNVALEREVEGDLLLCDMGQGLGLRDGVIDGAIVSLQFRAFFGSLYRCLARGAGAVFQLYPECLDQRSLICEYAVHAGFTGWLVVDYPHRHVLECVKRSQLFNLSMIVLFIDDFAHGQCPSFKTICTKRKKEYIVLSCGPRSTSTGLPKAEGENGESYSIDSQTVNVYERLHLKKRPKETQKKFGKAWVLKKKEQMLRRGVYCRT</sequence>
<evidence type="ECO:0000313" key="12">
    <source>
        <dbReference type="Proteomes" id="UP000541444"/>
    </source>
</evidence>
<dbReference type="AlphaFoldDB" id="A0A7J7MF18"/>
<keyword evidence="8" id="KW-0539">Nucleus</keyword>
<evidence type="ECO:0000256" key="2">
    <source>
        <dbReference type="ARBA" id="ARBA00004496"/>
    </source>
</evidence>
<comment type="caution">
    <text evidence="11">The sequence shown here is derived from an EMBL/GenBank/DDBJ whole genome shotgun (WGS) entry which is preliminary data.</text>
</comment>
<evidence type="ECO:0000256" key="1">
    <source>
        <dbReference type="ARBA" id="ARBA00004123"/>
    </source>
</evidence>
<dbReference type="Proteomes" id="UP000541444">
    <property type="component" value="Unassembled WGS sequence"/>
</dbReference>
<dbReference type="GO" id="GO:0005737">
    <property type="term" value="C:cytoplasm"/>
    <property type="evidence" value="ECO:0007669"/>
    <property type="project" value="UniProtKB-SubCell"/>
</dbReference>
<dbReference type="InterPro" id="IPR039769">
    <property type="entry name" value="Bud23-like"/>
</dbReference>
<dbReference type="CDD" id="cd02440">
    <property type="entry name" value="AdoMet_MTases"/>
    <property type="match status" value="1"/>
</dbReference>